<evidence type="ECO:0000259" key="2">
    <source>
        <dbReference type="Pfam" id="PF02775"/>
    </source>
</evidence>
<dbReference type="PANTHER" id="PTHR42916:SF1">
    <property type="entry name" value="PROTEIN PHYLLO, CHLOROPLASTIC"/>
    <property type="match status" value="1"/>
</dbReference>
<accession>A0ABU5T049</accession>
<dbReference type="PANTHER" id="PTHR42916">
    <property type="entry name" value="2-SUCCINYL-5-ENOLPYRUVYL-6-HYDROXY-3-CYCLOHEXENE-1-CARBOXYLATE SYNTHASE"/>
    <property type="match status" value="1"/>
</dbReference>
<comment type="caution">
    <text evidence="3">The sequence shown here is derived from an EMBL/GenBank/DDBJ whole genome shotgun (WGS) entry which is preliminary data.</text>
</comment>
<dbReference type="CDD" id="cd02009">
    <property type="entry name" value="TPP_SHCHC_synthase"/>
    <property type="match status" value="1"/>
</dbReference>
<dbReference type="SUPFAM" id="SSF52518">
    <property type="entry name" value="Thiamin diphosphate-binding fold (THDP-binding)"/>
    <property type="match status" value="1"/>
</dbReference>
<keyword evidence="1" id="KW-0812">Transmembrane</keyword>
<organism evidence="3 4">
    <name type="scientific">Cyanobium gracile UHCC 0281</name>
    <dbReference type="NCBI Taxonomy" id="3110309"/>
    <lineage>
        <taxon>Bacteria</taxon>
        <taxon>Bacillati</taxon>
        <taxon>Cyanobacteriota</taxon>
        <taxon>Cyanophyceae</taxon>
        <taxon>Synechococcales</taxon>
        <taxon>Prochlorococcaceae</taxon>
        <taxon>Cyanobium</taxon>
    </lineage>
</organism>
<dbReference type="InterPro" id="IPR011766">
    <property type="entry name" value="TPP_enzyme_TPP-bd"/>
</dbReference>
<feature type="transmembrane region" description="Helical" evidence="1">
    <location>
        <begin position="12"/>
        <end position="34"/>
    </location>
</feature>
<feature type="domain" description="Thiamine pyrophosphate enzyme TPP-binding" evidence="2">
    <location>
        <begin position="123"/>
        <end position="242"/>
    </location>
</feature>
<sequence>MGGLIEQLRALGTLRLAAMAGVGLAVLGLVAWLAGQPQTTKAGEPAGDSLALADRWRQAEAAVQALLDQELADEDGEPALARLLSRLLPAGLPVLLANSSPVRDWESFAHPGAPPRPMHGFRGASGIDGTLSSACGLAEALGDLVLVSGDLALLHDANGWLWRSQLSGRLTVVLIDNGGGGIFEQLPIRTEPAAAMDFERLFAMPQPVDPLALAAVHGVPGRRVAGLATLASDLAWARQQPMALLVISTDRRRDAALRQRLRTMAAAQVTPP</sequence>
<protein>
    <submittedName>
        <fullName evidence="3">Thiamine pyrophosphate-binding protein</fullName>
    </submittedName>
</protein>
<reference evidence="3 4" key="1">
    <citation type="submission" date="2023-12" db="EMBL/GenBank/DDBJ databases">
        <title>Baltic Sea Cyanobacteria.</title>
        <authorList>
            <person name="Delbaje E."/>
            <person name="Fewer D.P."/>
            <person name="Shishido T.K."/>
        </authorList>
    </citation>
    <scope>NUCLEOTIDE SEQUENCE [LARGE SCALE GENOMIC DNA]</scope>
    <source>
        <strain evidence="3 4">UHCC 0281</strain>
    </source>
</reference>
<dbReference type="Proteomes" id="UP001302329">
    <property type="component" value="Unassembled WGS sequence"/>
</dbReference>
<keyword evidence="1" id="KW-1133">Transmembrane helix</keyword>
<dbReference type="EMBL" id="JAYGHY010000109">
    <property type="protein sequence ID" value="MEA5444144.1"/>
    <property type="molecule type" value="Genomic_DNA"/>
</dbReference>
<keyword evidence="1" id="KW-0472">Membrane</keyword>
<evidence type="ECO:0000313" key="4">
    <source>
        <dbReference type="Proteomes" id="UP001302329"/>
    </source>
</evidence>
<proteinExistence type="predicted"/>
<evidence type="ECO:0000256" key="1">
    <source>
        <dbReference type="SAM" id="Phobius"/>
    </source>
</evidence>
<dbReference type="Pfam" id="PF02775">
    <property type="entry name" value="TPP_enzyme_C"/>
    <property type="match status" value="1"/>
</dbReference>
<gene>
    <name evidence="3" type="ORF">VB739_16430</name>
</gene>
<dbReference type="InterPro" id="IPR029061">
    <property type="entry name" value="THDP-binding"/>
</dbReference>
<dbReference type="Gene3D" id="3.40.50.970">
    <property type="match status" value="1"/>
</dbReference>
<keyword evidence="4" id="KW-1185">Reference proteome</keyword>
<evidence type="ECO:0000313" key="3">
    <source>
        <dbReference type="EMBL" id="MEA5444144.1"/>
    </source>
</evidence>
<dbReference type="RefSeq" id="WP_323358076.1">
    <property type="nucleotide sequence ID" value="NZ_JAYGHY010000109.1"/>
</dbReference>
<name>A0ABU5T049_9CYAN</name>